<dbReference type="RefSeq" id="WP_259313977.1">
    <property type="nucleotide sequence ID" value="NZ_CP087164.1"/>
</dbReference>
<evidence type="ECO:0000256" key="1">
    <source>
        <dbReference type="ARBA" id="ARBA00010062"/>
    </source>
</evidence>
<dbReference type="Gene3D" id="3.40.50.2300">
    <property type="match status" value="2"/>
</dbReference>
<feature type="signal peptide" evidence="4">
    <location>
        <begin position="1"/>
        <end position="31"/>
    </location>
</feature>
<feature type="region of interest" description="Disordered" evidence="3">
    <location>
        <begin position="51"/>
        <end position="82"/>
    </location>
</feature>
<evidence type="ECO:0000313" key="7">
    <source>
        <dbReference type="Proteomes" id="UP001162834"/>
    </source>
</evidence>
<evidence type="ECO:0000313" key="6">
    <source>
        <dbReference type="EMBL" id="UGS34293.1"/>
    </source>
</evidence>
<gene>
    <name evidence="6" type="ORF">DSM104329_00669</name>
</gene>
<name>A0A9E6XTL6_9ACTN</name>
<dbReference type="SUPFAM" id="SSF53822">
    <property type="entry name" value="Periplasmic binding protein-like I"/>
    <property type="match status" value="1"/>
</dbReference>
<feature type="compositionally biased region" description="Low complexity" evidence="3">
    <location>
        <begin position="51"/>
        <end position="73"/>
    </location>
</feature>
<dbReference type="InterPro" id="IPR028082">
    <property type="entry name" value="Peripla_BP_I"/>
</dbReference>
<keyword evidence="2 4" id="KW-0732">Signal</keyword>
<dbReference type="KEGG" id="sbae:DSM104329_00669"/>
<keyword evidence="7" id="KW-1185">Reference proteome</keyword>
<sequence>MSEGKTSSPSARTRSVVAIVALLLVSGLVLAACGGGGDSSTGTAAATSASTTAASTQTPPADTTASTTAATGGESKCGLGNGQKATGEPIKLGAIVTKQPGTDFTDGPNMSKAFYDCVNDNGGINGRPIQYIIEPEQTDPGQVASLAKKLVESDKVLGIFGGFSLIDCAVNHKFYEANGYYVTNAGIAPECWSTPNSAAINMGPRYSSDGATQALIKQGVKKLVFIQSNVPGTGYIEAGPKAVAKAANVPIVSLKENVPIQDANSVALKVVQQAGDGGGVVLNFTPPEALKILQAAQQQGLQDRVKWGCSTPCNTDFLAEALGSDWENKLFVNAELNVTDAQGPDTALYNKVREQYGSKIPLGSFSQMGFLLAKIATDQMLKIKGPITQESVNKAILATKDYKTDIICKPWYYGKAPMHIPNNTDYTTTPKDGKMVIQEGCTEISDADPDIARARQIEKEQGIG</sequence>
<dbReference type="Pfam" id="PF13458">
    <property type="entry name" value="Peripla_BP_6"/>
    <property type="match status" value="1"/>
</dbReference>
<dbReference type="EMBL" id="CP087164">
    <property type="protein sequence ID" value="UGS34293.1"/>
    <property type="molecule type" value="Genomic_DNA"/>
</dbReference>
<comment type="similarity">
    <text evidence="1">Belongs to the leucine-binding protein family.</text>
</comment>
<dbReference type="PANTHER" id="PTHR30483:SF6">
    <property type="entry name" value="PERIPLASMIC BINDING PROTEIN OF ABC TRANSPORTER FOR NATURAL AMINO ACIDS"/>
    <property type="match status" value="1"/>
</dbReference>
<feature type="chain" id="PRO_5039514461" description="Leucine-binding protein domain-containing protein" evidence="4">
    <location>
        <begin position="32"/>
        <end position="464"/>
    </location>
</feature>
<reference evidence="6" key="1">
    <citation type="journal article" date="2022" name="Int. J. Syst. Evol. Microbiol.">
        <title>Pseudomonas aegrilactucae sp. nov. and Pseudomonas morbosilactucae sp. nov., pathogens causing bacterial rot of lettuce in Japan.</title>
        <authorList>
            <person name="Sawada H."/>
            <person name="Fujikawa T."/>
            <person name="Satou M."/>
        </authorList>
    </citation>
    <scope>NUCLEOTIDE SEQUENCE</scope>
    <source>
        <strain evidence="6">0166_1</strain>
    </source>
</reference>
<protein>
    <recommendedName>
        <fullName evidence="5">Leucine-binding protein domain-containing protein</fullName>
    </recommendedName>
</protein>
<dbReference type="Proteomes" id="UP001162834">
    <property type="component" value="Chromosome"/>
</dbReference>
<feature type="domain" description="Leucine-binding protein" evidence="5">
    <location>
        <begin position="90"/>
        <end position="414"/>
    </location>
</feature>
<evidence type="ECO:0000256" key="3">
    <source>
        <dbReference type="SAM" id="MobiDB-lite"/>
    </source>
</evidence>
<dbReference type="PANTHER" id="PTHR30483">
    <property type="entry name" value="LEUCINE-SPECIFIC-BINDING PROTEIN"/>
    <property type="match status" value="1"/>
</dbReference>
<dbReference type="AlphaFoldDB" id="A0A9E6XTL6"/>
<dbReference type="InterPro" id="IPR051010">
    <property type="entry name" value="BCAA_transport"/>
</dbReference>
<evidence type="ECO:0000256" key="4">
    <source>
        <dbReference type="SAM" id="SignalP"/>
    </source>
</evidence>
<organism evidence="6 7">
    <name type="scientific">Capillimicrobium parvum</name>
    <dbReference type="NCBI Taxonomy" id="2884022"/>
    <lineage>
        <taxon>Bacteria</taxon>
        <taxon>Bacillati</taxon>
        <taxon>Actinomycetota</taxon>
        <taxon>Thermoleophilia</taxon>
        <taxon>Solirubrobacterales</taxon>
        <taxon>Capillimicrobiaceae</taxon>
        <taxon>Capillimicrobium</taxon>
    </lineage>
</organism>
<proteinExistence type="inferred from homology"/>
<evidence type="ECO:0000259" key="5">
    <source>
        <dbReference type="Pfam" id="PF13458"/>
    </source>
</evidence>
<dbReference type="InterPro" id="IPR028081">
    <property type="entry name" value="Leu-bd"/>
</dbReference>
<evidence type="ECO:0000256" key="2">
    <source>
        <dbReference type="ARBA" id="ARBA00022729"/>
    </source>
</evidence>
<accession>A0A9E6XTL6</accession>
<dbReference type="PROSITE" id="PS51257">
    <property type="entry name" value="PROKAR_LIPOPROTEIN"/>
    <property type="match status" value="1"/>
</dbReference>